<keyword evidence="1" id="KW-1133">Transmembrane helix</keyword>
<feature type="transmembrane region" description="Helical" evidence="1">
    <location>
        <begin position="18"/>
        <end position="34"/>
    </location>
</feature>
<keyword evidence="1" id="KW-0812">Transmembrane</keyword>
<evidence type="ECO:0000313" key="2">
    <source>
        <dbReference type="EMBL" id="QHT11241.1"/>
    </source>
</evidence>
<organism evidence="2">
    <name type="scientific">viral metagenome</name>
    <dbReference type="NCBI Taxonomy" id="1070528"/>
    <lineage>
        <taxon>unclassified sequences</taxon>
        <taxon>metagenomes</taxon>
        <taxon>organismal metagenomes</taxon>
    </lineage>
</organism>
<keyword evidence="1" id="KW-0472">Membrane</keyword>
<evidence type="ECO:0000256" key="1">
    <source>
        <dbReference type="SAM" id="Phobius"/>
    </source>
</evidence>
<dbReference type="AlphaFoldDB" id="A0A6C0D3V6"/>
<reference evidence="2" key="1">
    <citation type="journal article" date="2020" name="Nature">
        <title>Giant virus diversity and host interactions through global metagenomics.</title>
        <authorList>
            <person name="Schulz F."/>
            <person name="Roux S."/>
            <person name="Paez-Espino D."/>
            <person name="Jungbluth S."/>
            <person name="Walsh D.A."/>
            <person name="Denef V.J."/>
            <person name="McMahon K.D."/>
            <person name="Konstantinidis K.T."/>
            <person name="Eloe-Fadrosh E.A."/>
            <person name="Kyrpides N.C."/>
            <person name="Woyke T."/>
        </authorList>
    </citation>
    <scope>NUCLEOTIDE SEQUENCE</scope>
    <source>
        <strain evidence="2">GVMAG-M-3300023174-111</strain>
    </source>
</reference>
<protein>
    <submittedName>
        <fullName evidence="2">Uncharacterized protein</fullName>
    </submittedName>
</protein>
<sequence length="72" mass="8760">MAIIYYYYNKQIRWCDDLITTTFIFILYNIYLFMKGTDFIQINKKIIHSIESDDNQTPLFKVFDLVYKSIKS</sequence>
<name>A0A6C0D3V6_9ZZZZ</name>
<accession>A0A6C0D3V6</accession>
<dbReference type="EMBL" id="MN739533">
    <property type="protein sequence ID" value="QHT11241.1"/>
    <property type="molecule type" value="Genomic_DNA"/>
</dbReference>
<proteinExistence type="predicted"/>